<evidence type="ECO:0000256" key="4">
    <source>
        <dbReference type="ARBA" id="ARBA00023002"/>
    </source>
</evidence>
<dbReference type="PANTHER" id="PTHR21624:SF1">
    <property type="entry name" value="ALKYLGLYCEROL MONOOXYGENASE"/>
    <property type="match status" value="1"/>
</dbReference>
<dbReference type="GO" id="GO:0016020">
    <property type="term" value="C:membrane"/>
    <property type="evidence" value="ECO:0007669"/>
    <property type="project" value="GOC"/>
</dbReference>
<evidence type="ECO:0000313" key="6">
    <source>
        <dbReference type="Proteomes" id="UP000036681"/>
    </source>
</evidence>
<dbReference type="GO" id="GO:0050479">
    <property type="term" value="F:glyceryl-ether monooxygenase activity"/>
    <property type="evidence" value="ECO:0007669"/>
    <property type="project" value="TreeGrafter"/>
</dbReference>
<evidence type="ECO:0000256" key="1">
    <source>
        <dbReference type="ARBA" id="ARBA00004127"/>
    </source>
</evidence>
<dbReference type="GO" id="GO:0006643">
    <property type="term" value="P:membrane lipid metabolic process"/>
    <property type="evidence" value="ECO:0007669"/>
    <property type="project" value="TreeGrafter"/>
</dbReference>
<dbReference type="AlphaFoldDB" id="A0A0M3IH12"/>
<name>A0A0M3IH12_ASCLU</name>
<organism evidence="6 7">
    <name type="scientific">Ascaris lumbricoides</name>
    <name type="common">Giant roundworm</name>
    <dbReference type="NCBI Taxonomy" id="6252"/>
    <lineage>
        <taxon>Eukaryota</taxon>
        <taxon>Metazoa</taxon>
        <taxon>Ecdysozoa</taxon>
        <taxon>Nematoda</taxon>
        <taxon>Chromadorea</taxon>
        <taxon>Rhabditida</taxon>
        <taxon>Spirurina</taxon>
        <taxon>Ascaridomorpha</taxon>
        <taxon>Ascaridoidea</taxon>
        <taxon>Ascarididae</taxon>
        <taxon>Ascaris</taxon>
    </lineage>
</organism>
<reference evidence="7" key="1">
    <citation type="submission" date="2017-02" db="UniProtKB">
        <authorList>
            <consortium name="WormBaseParasite"/>
        </authorList>
    </citation>
    <scope>IDENTIFICATION</scope>
</reference>
<accession>A0A0M3IH12</accession>
<dbReference type="GO" id="GO:0005783">
    <property type="term" value="C:endoplasmic reticulum"/>
    <property type="evidence" value="ECO:0007669"/>
    <property type="project" value="TreeGrafter"/>
</dbReference>
<evidence type="ECO:0000313" key="7">
    <source>
        <dbReference type="WBParaSite" id="ALUE_0001764801-mRNA-1"/>
    </source>
</evidence>
<protein>
    <submittedName>
        <fullName evidence="7">Ovule protein</fullName>
    </submittedName>
</protein>
<evidence type="ECO:0000256" key="5">
    <source>
        <dbReference type="ARBA" id="ARBA00023136"/>
    </source>
</evidence>
<dbReference type="Proteomes" id="UP000036681">
    <property type="component" value="Unplaced"/>
</dbReference>
<keyword evidence="5" id="KW-0472">Membrane</keyword>
<keyword evidence="2" id="KW-0812">Transmembrane</keyword>
<keyword evidence="6" id="KW-1185">Reference proteome</keyword>
<dbReference type="WBParaSite" id="ALUE_0001764801-mRNA-1">
    <property type="protein sequence ID" value="ALUE_0001764801-mRNA-1"/>
    <property type="gene ID" value="ALUE_0001764801"/>
</dbReference>
<keyword evidence="3" id="KW-1133">Transmembrane helix</keyword>
<evidence type="ECO:0000256" key="3">
    <source>
        <dbReference type="ARBA" id="ARBA00022989"/>
    </source>
</evidence>
<sequence length="63" mass="7529">MHHSSEYYTCISDYAAIIFDLMQSFFVPPPIFLVHRNINLLYQFWIHTEVNNCNNSSTRNNFI</sequence>
<proteinExistence type="predicted"/>
<evidence type="ECO:0000256" key="2">
    <source>
        <dbReference type="ARBA" id="ARBA00022692"/>
    </source>
</evidence>
<dbReference type="InterPro" id="IPR051689">
    <property type="entry name" value="Sterol_desaturase/TMEM195"/>
</dbReference>
<dbReference type="PANTHER" id="PTHR21624">
    <property type="entry name" value="STEROL DESATURASE-RELATED PROTEIN"/>
    <property type="match status" value="1"/>
</dbReference>
<comment type="subcellular location">
    <subcellularLocation>
        <location evidence="1">Endomembrane system</location>
        <topology evidence="1">Multi-pass membrane protein</topology>
    </subcellularLocation>
</comment>
<keyword evidence="4" id="KW-0560">Oxidoreductase</keyword>